<dbReference type="InterPro" id="IPR036259">
    <property type="entry name" value="MFS_trans_sf"/>
</dbReference>
<dbReference type="Proteomes" id="UP000683360">
    <property type="component" value="Unassembled WGS sequence"/>
</dbReference>
<proteinExistence type="predicted"/>
<dbReference type="GO" id="GO:0022857">
    <property type="term" value="F:transmembrane transporter activity"/>
    <property type="evidence" value="ECO:0007669"/>
    <property type="project" value="InterPro"/>
</dbReference>
<feature type="transmembrane region" description="Helical" evidence="5">
    <location>
        <begin position="391"/>
        <end position="411"/>
    </location>
</feature>
<evidence type="ECO:0000313" key="7">
    <source>
        <dbReference type="Proteomes" id="UP000683360"/>
    </source>
</evidence>
<feature type="transmembrane region" description="Helical" evidence="5">
    <location>
        <begin position="452"/>
        <end position="474"/>
    </location>
</feature>
<comment type="caution">
    <text evidence="6">The sequence shown here is derived from an EMBL/GenBank/DDBJ whole genome shotgun (WGS) entry which is preliminary data.</text>
</comment>
<name>A0A8S3REZ2_MYTED</name>
<evidence type="ECO:0000256" key="4">
    <source>
        <dbReference type="ARBA" id="ARBA00023136"/>
    </source>
</evidence>
<protein>
    <submittedName>
        <fullName evidence="6">SLC22A4_5</fullName>
    </submittedName>
</protein>
<gene>
    <name evidence="6" type="ORF">MEDL_20872</name>
</gene>
<dbReference type="SUPFAM" id="SSF103473">
    <property type="entry name" value="MFS general substrate transporter"/>
    <property type="match status" value="1"/>
</dbReference>
<feature type="transmembrane region" description="Helical" evidence="5">
    <location>
        <begin position="233"/>
        <end position="253"/>
    </location>
</feature>
<feature type="transmembrane region" description="Helical" evidence="5">
    <location>
        <begin position="417"/>
        <end position="440"/>
    </location>
</feature>
<organism evidence="6 7">
    <name type="scientific">Mytilus edulis</name>
    <name type="common">Blue mussel</name>
    <dbReference type="NCBI Taxonomy" id="6550"/>
    <lineage>
        <taxon>Eukaryota</taxon>
        <taxon>Metazoa</taxon>
        <taxon>Spiralia</taxon>
        <taxon>Lophotrochozoa</taxon>
        <taxon>Mollusca</taxon>
        <taxon>Bivalvia</taxon>
        <taxon>Autobranchia</taxon>
        <taxon>Pteriomorphia</taxon>
        <taxon>Mytilida</taxon>
        <taxon>Mytiloidea</taxon>
        <taxon>Mytilidae</taxon>
        <taxon>Mytilinae</taxon>
        <taxon>Mytilus</taxon>
    </lineage>
</organism>
<keyword evidence="2 5" id="KW-0812">Transmembrane</keyword>
<accession>A0A8S3REZ2</accession>
<keyword evidence="3 5" id="KW-1133">Transmembrane helix</keyword>
<evidence type="ECO:0000256" key="1">
    <source>
        <dbReference type="ARBA" id="ARBA00004141"/>
    </source>
</evidence>
<dbReference type="AlphaFoldDB" id="A0A8S3REZ2"/>
<sequence>MPTYIVERAGINVVLASANKLFVNDQFTVLQNVRENAKQYFEPILVLRTSAFEINSFHLDKSNYSYVSRRAKFLLDETLVKCGGFGVFQLLVVGSLCLGEISTAWSILMMTFGGAIPNWSCEWGNRTLNIVHINGTQEQTCRPPSNYSDLSCLRKVFDPSLNTIVSEFNLVCDLDYITQTITTIQMGGLLVGSLAAGQFGDRFGRKPTYFLSLLVLLVSNLIAAFSINWQMFAVMRFFIGCGCGIYLTVHLTYKIEFVSGKYRPMLLAVPIWSIFAASYGGVSYLVHDWFYLHIATAAVTFPQLFTWWLIPESFRWLVANNQVEKAEEVIRKIAKFNGNPFPDTSRLKMLVKSLPQDNNNYTYFDVLKNPDLLKKSIFLAVGCIGRKWTTFMFFLFVAATGTTVGIVQTIATQYKFGLINGFALASKLGVGAGWACLMLLTTESIQQFVRNIGYGIHNTVARIGAMVAPQIVYVSQNTTGVMYFLCGGLMLLSAVCVACVPDTKERVLSDTMVTSKQKHAVNGKDNEAFEKSSYL</sequence>
<feature type="transmembrane region" description="Helical" evidence="5">
    <location>
        <begin position="290"/>
        <end position="310"/>
    </location>
</feature>
<dbReference type="PANTHER" id="PTHR24064">
    <property type="entry name" value="SOLUTE CARRIER FAMILY 22 MEMBER"/>
    <property type="match status" value="1"/>
</dbReference>
<dbReference type="GO" id="GO:0016020">
    <property type="term" value="C:membrane"/>
    <property type="evidence" value="ECO:0007669"/>
    <property type="project" value="UniProtKB-SubCell"/>
</dbReference>
<evidence type="ECO:0000256" key="5">
    <source>
        <dbReference type="SAM" id="Phobius"/>
    </source>
</evidence>
<reference evidence="6" key="1">
    <citation type="submission" date="2021-03" db="EMBL/GenBank/DDBJ databases">
        <authorList>
            <person name="Bekaert M."/>
        </authorList>
    </citation>
    <scope>NUCLEOTIDE SEQUENCE</scope>
</reference>
<dbReference type="Gene3D" id="1.20.1250.20">
    <property type="entry name" value="MFS general substrate transporter like domains"/>
    <property type="match status" value="2"/>
</dbReference>
<feature type="transmembrane region" description="Helical" evidence="5">
    <location>
        <begin position="265"/>
        <end position="284"/>
    </location>
</feature>
<dbReference type="OrthoDB" id="3936150at2759"/>
<keyword evidence="7" id="KW-1185">Reference proteome</keyword>
<comment type="subcellular location">
    <subcellularLocation>
        <location evidence="1">Membrane</location>
        <topology evidence="1">Multi-pass membrane protein</topology>
    </subcellularLocation>
</comment>
<evidence type="ECO:0000256" key="2">
    <source>
        <dbReference type="ARBA" id="ARBA00022692"/>
    </source>
</evidence>
<keyword evidence="4 5" id="KW-0472">Membrane</keyword>
<feature type="transmembrane region" description="Helical" evidence="5">
    <location>
        <begin position="480"/>
        <end position="500"/>
    </location>
</feature>
<feature type="transmembrane region" description="Helical" evidence="5">
    <location>
        <begin position="208"/>
        <end position="227"/>
    </location>
</feature>
<dbReference type="EMBL" id="CAJPWZ010001054">
    <property type="protein sequence ID" value="CAG2206543.1"/>
    <property type="molecule type" value="Genomic_DNA"/>
</dbReference>
<dbReference type="InterPro" id="IPR005828">
    <property type="entry name" value="MFS_sugar_transport-like"/>
</dbReference>
<evidence type="ECO:0000256" key="3">
    <source>
        <dbReference type="ARBA" id="ARBA00022989"/>
    </source>
</evidence>
<evidence type="ECO:0000313" key="6">
    <source>
        <dbReference type="EMBL" id="CAG2206543.1"/>
    </source>
</evidence>
<dbReference type="Pfam" id="PF00083">
    <property type="entry name" value="Sugar_tr"/>
    <property type="match status" value="1"/>
</dbReference>